<proteinExistence type="predicted"/>
<comment type="caution">
    <text evidence="2">The sequence shown here is derived from an EMBL/GenBank/DDBJ whole genome shotgun (WGS) entry which is preliminary data.</text>
</comment>
<keyword evidence="1" id="KW-0732">Signal</keyword>
<gene>
    <name evidence="2" type="ORF">P857_838</name>
</gene>
<name>W2V2K2_9RICK</name>
<dbReference type="AlphaFoldDB" id="W2V2K2"/>
<feature type="signal peptide" evidence="1">
    <location>
        <begin position="1"/>
        <end position="21"/>
    </location>
</feature>
<dbReference type="EMBL" id="AXCJ01000001">
    <property type="protein sequence ID" value="ETO91668.1"/>
    <property type="molecule type" value="Genomic_DNA"/>
</dbReference>
<keyword evidence="3" id="KW-1185">Reference proteome</keyword>
<feature type="chain" id="PRO_5004827612" evidence="1">
    <location>
        <begin position="22"/>
        <end position="208"/>
    </location>
</feature>
<dbReference type="Proteomes" id="UP000018951">
    <property type="component" value="Unassembled WGS sequence"/>
</dbReference>
<accession>W2V2K2</accession>
<evidence type="ECO:0000256" key="1">
    <source>
        <dbReference type="SAM" id="SignalP"/>
    </source>
</evidence>
<dbReference type="STRING" id="1401685.P857_838"/>
<evidence type="ECO:0000313" key="3">
    <source>
        <dbReference type="Proteomes" id="UP000018951"/>
    </source>
</evidence>
<evidence type="ECO:0000313" key="2">
    <source>
        <dbReference type="EMBL" id="ETO91668.1"/>
    </source>
</evidence>
<protein>
    <submittedName>
        <fullName evidence="2">Uncharacterized protein</fullName>
    </submittedName>
</protein>
<organism evidence="2 3">
    <name type="scientific">Candidatus Xenolissoclinum pacificiensis L6</name>
    <dbReference type="NCBI Taxonomy" id="1401685"/>
    <lineage>
        <taxon>Bacteria</taxon>
        <taxon>Pseudomonadati</taxon>
        <taxon>Pseudomonadota</taxon>
        <taxon>Alphaproteobacteria</taxon>
        <taxon>Rickettsiales</taxon>
        <taxon>Anaplasmataceae</taxon>
        <taxon>Candidatus Xenolissoclinum</taxon>
    </lineage>
</organism>
<reference evidence="2 3" key="1">
    <citation type="journal article" date="2013" name="PLoS ONE">
        <title>Bacterial endosymbiosis in a chordate host: long-term co-evolution and conservation of secondary metabolism.</title>
        <authorList>
            <person name="Kwan J.C."/>
            <person name="Schmidt E.W."/>
        </authorList>
    </citation>
    <scope>NUCLEOTIDE SEQUENCE [LARGE SCALE GENOMIC DNA]</scope>
    <source>
        <strain evidence="3">L6</strain>
    </source>
</reference>
<sequence length="208" mass="23723">MFFLNFFLLIFCLLFSGNIHATDSPCTGDECKPIAVYNTWEVYSVPDRNSKQENKQICFLASAPIFSSGSYTKRGDPVVYIRHISNEISEVSATPGYPLQKDTYGEIAVSYTKDSLGPIRDQITTTLKDQGLCIIPANQKEKILMDLVVEEFVWFRDYNDDNNVVKSMKRGYYLFFLGKSRKNTCSIDVYSLEGFIKAFNKMNALCQE</sequence>